<evidence type="ECO:0000313" key="3">
    <source>
        <dbReference type="Proteomes" id="UP000248662"/>
    </source>
</evidence>
<protein>
    <submittedName>
        <fullName evidence="2">Uncharacterized protein</fullName>
    </submittedName>
</protein>
<dbReference type="EMBL" id="JACSVK010000756">
    <property type="protein sequence ID" value="MBD0222780.1"/>
    <property type="molecule type" value="Genomic_DNA"/>
</dbReference>
<organism evidence="2 3">
    <name type="scientific">Acinetobacter baumannii</name>
    <dbReference type="NCBI Taxonomy" id="470"/>
    <lineage>
        <taxon>Bacteria</taxon>
        <taxon>Pseudomonadati</taxon>
        <taxon>Pseudomonadota</taxon>
        <taxon>Gammaproteobacteria</taxon>
        <taxon>Moraxellales</taxon>
        <taxon>Moraxellaceae</taxon>
        <taxon>Acinetobacter</taxon>
        <taxon>Acinetobacter calcoaceticus/baumannii complex</taxon>
    </lineage>
</organism>
<dbReference type="EMBL" id="QKWF01000098">
    <property type="protein sequence ID" value="PZM16600.1"/>
    <property type="molecule type" value="Genomic_DNA"/>
</dbReference>
<proteinExistence type="predicted"/>
<dbReference type="RefSeq" id="WP_000141161.1">
    <property type="nucleotide sequence ID" value="NZ_AP031579.1"/>
</dbReference>
<evidence type="ECO:0000313" key="1">
    <source>
        <dbReference type="EMBL" id="MBD0222780.1"/>
    </source>
</evidence>
<sequence>MTEVKFVSMPASELAQVIEKACENAVTKVLAAQGDELLTISELQKRIPGLSWHIFDKLRKKHKLKDIRGKYSLTAVKALLQSD</sequence>
<name>A0A0J8T6C5_ACIBA</name>
<dbReference type="Proteomes" id="UP000634608">
    <property type="component" value="Unassembled WGS sequence"/>
</dbReference>
<evidence type="ECO:0000313" key="2">
    <source>
        <dbReference type="EMBL" id="PZM16600.1"/>
    </source>
</evidence>
<accession>A0A0J8T6C5</accession>
<dbReference type="AlphaFoldDB" id="A0A0J8T6C5"/>
<gene>
    <name evidence="2" type="ORF">DOL94_10515</name>
    <name evidence="1" type="ORF">IAG11_23445</name>
</gene>
<reference evidence="1" key="2">
    <citation type="submission" date="2020-08" db="EMBL/GenBank/DDBJ databases">
        <title>Diversity of carbapenem-resistant Acinetobacter baumannii and bacteriophage-mediated spread of the Oxa23 carbapenemase.</title>
        <authorList>
            <person name="Abouelfetouh A."/>
            <person name="Mattock J."/>
            <person name="Turner D."/>
            <person name="Li E."/>
            <person name="Evans B.A."/>
        </authorList>
    </citation>
    <scope>NUCLEOTIDE SEQUENCE</scope>
    <source>
        <strain evidence="1">A86</strain>
    </source>
</reference>
<comment type="caution">
    <text evidence="2">The sequence shown here is derived from an EMBL/GenBank/DDBJ whole genome shotgun (WGS) entry which is preliminary data.</text>
</comment>
<reference evidence="2 3" key="1">
    <citation type="submission" date="2018-06" db="EMBL/GenBank/DDBJ databases">
        <title>Carbapenemase-producing Acinetobacter spp. from environmental sources in an hospital from French Polynesia.</title>
        <authorList>
            <person name="Bonnin R.A."/>
            <person name="Levy M."/>
            <person name="Cuzon G."/>
            <person name="Dortet L."/>
            <person name="Naas T."/>
        </authorList>
    </citation>
    <scope>NUCLEOTIDE SEQUENCE [LARGE SCALE GENOMIC DNA]</scope>
    <source>
        <strain evidence="2 3">R10</strain>
    </source>
</reference>
<dbReference type="Proteomes" id="UP000248662">
    <property type="component" value="Unassembled WGS sequence"/>
</dbReference>